<dbReference type="Proteomes" id="UP001589605">
    <property type="component" value="Unassembled WGS sequence"/>
</dbReference>
<dbReference type="InterPro" id="IPR032710">
    <property type="entry name" value="NTF2-like_dom_sf"/>
</dbReference>
<dbReference type="RefSeq" id="WP_382381595.1">
    <property type="nucleotide sequence ID" value="NZ_JBHMEZ010000003.1"/>
</dbReference>
<proteinExistence type="predicted"/>
<name>A0ABV5EZ19_9FLAO</name>
<protein>
    <submittedName>
        <fullName evidence="2">YchJ family protein</fullName>
    </submittedName>
</protein>
<dbReference type="PANTHER" id="PTHR33747">
    <property type="entry name" value="UPF0225 PROTEIN SCO1677"/>
    <property type="match status" value="1"/>
</dbReference>
<dbReference type="Gene3D" id="3.10.450.50">
    <property type="match status" value="1"/>
</dbReference>
<dbReference type="EMBL" id="JBHMEZ010000003">
    <property type="protein sequence ID" value="MFB9052409.1"/>
    <property type="molecule type" value="Genomic_DNA"/>
</dbReference>
<dbReference type="SUPFAM" id="SSF54427">
    <property type="entry name" value="NTF2-like"/>
    <property type="match status" value="1"/>
</dbReference>
<evidence type="ECO:0000313" key="3">
    <source>
        <dbReference type="Proteomes" id="UP001589605"/>
    </source>
</evidence>
<sequence length="127" mass="14679">MKCPCCSEKLYKDCCEIAHLDLTQVKTAEDLMRSRYAAFVFANGDYLMASHHESTRPSKEKKSIVQWSKSVDWIKLDILKTTKGLEADTEGTVEFKAIFQEEGELQMIHENSRFVKENGCWFYIDAL</sequence>
<comment type="caution">
    <text evidence="2">The sequence shown here is derived from an EMBL/GenBank/DDBJ whole genome shotgun (WGS) entry which is preliminary data.</text>
</comment>
<dbReference type="PANTHER" id="PTHR33747:SF1">
    <property type="entry name" value="ADENYLATE CYCLASE-ASSOCIATED CAP C-TERMINAL DOMAIN-CONTAINING PROTEIN"/>
    <property type="match status" value="1"/>
</dbReference>
<dbReference type="Pfam" id="PF17775">
    <property type="entry name" value="YchJ_M-like"/>
    <property type="match status" value="1"/>
</dbReference>
<accession>A0ABV5EZ19</accession>
<reference evidence="2 3" key="1">
    <citation type="submission" date="2024-09" db="EMBL/GenBank/DDBJ databases">
        <authorList>
            <person name="Sun Q."/>
            <person name="Mori K."/>
        </authorList>
    </citation>
    <scope>NUCLEOTIDE SEQUENCE [LARGE SCALE GENOMIC DNA]</scope>
    <source>
        <strain evidence="2 3">CECT 8286</strain>
    </source>
</reference>
<gene>
    <name evidence="2" type="ORF">ACFFVB_04890</name>
</gene>
<evidence type="ECO:0000313" key="2">
    <source>
        <dbReference type="EMBL" id="MFB9052409.1"/>
    </source>
</evidence>
<evidence type="ECO:0000259" key="1">
    <source>
        <dbReference type="Pfam" id="PF17775"/>
    </source>
</evidence>
<dbReference type="InterPro" id="IPR048469">
    <property type="entry name" value="YchJ-like_M"/>
</dbReference>
<feature type="domain" description="YchJ-like middle NTF2-like" evidence="1">
    <location>
        <begin position="27"/>
        <end position="126"/>
    </location>
</feature>
<organism evidence="2 3">
    <name type="scientific">Formosa undariae</name>
    <dbReference type="NCBI Taxonomy" id="1325436"/>
    <lineage>
        <taxon>Bacteria</taxon>
        <taxon>Pseudomonadati</taxon>
        <taxon>Bacteroidota</taxon>
        <taxon>Flavobacteriia</taxon>
        <taxon>Flavobacteriales</taxon>
        <taxon>Flavobacteriaceae</taxon>
        <taxon>Formosa</taxon>
    </lineage>
</organism>
<keyword evidence="3" id="KW-1185">Reference proteome</keyword>